<sequence>MKRTMRAAFVVLLFALTACSPGGSAPGRTPAAATAAATPVRGAAATASLTTSPSPTAEAPAVTLKEAAAVAREVLGADDAARAAGAESYALDLTRDAQRLVTVTAFKSTRMRPPRYTWGAPKVIVPRLDRYPYWFAAFAERRDPGGEDRTAVLVFMKEYSTSLWQLGFSSLLYPGAKPPAVLLDAEGYATPLATRDESLAISPHLMAPLHATIAEEGPGGFAASLIAAGPQTTGYFTEVGEVQPEEKRRGLLYDSIFAATTYPIYALRAPDGGAVIMYSLTRTTSRQVKTDNALGLVPVPKDVRWATDSPVVRRRLRIEETQQYVGHISRRGAVEPAKVIGFDGTPTGVSSDMPAGD</sequence>
<organism evidence="3 4">
    <name type="scientific">Sphaerisporangium krabiense</name>
    <dbReference type="NCBI Taxonomy" id="763782"/>
    <lineage>
        <taxon>Bacteria</taxon>
        <taxon>Bacillati</taxon>
        <taxon>Actinomycetota</taxon>
        <taxon>Actinomycetes</taxon>
        <taxon>Streptosporangiales</taxon>
        <taxon>Streptosporangiaceae</taxon>
        <taxon>Sphaerisporangium</taxon>
    </lineage>
</organism>
<gene>
    <name evidence="3" type="ORF">BJ981_000304</name>
</gene>
<dbReference type="Proteomes" id="UP000588112">
    <property type="component" value="Unassembled WGS sequence"/>
</dbReference>
<evidence type="ECO:0000313" key="4">
    <source>
        <dbReference type="Proteomes" id="UP000588112"/>
    </source>
</evidence>
<proteinExistence type="predicted"/>
<evidence type="ECO:0000313" key="3">
    <source>
        <dbReference type="EMBL" id="MBB5624605.1"/>
    </source>
</evidence>
<feature type="chain" id="PRO_5038578376" description="DUF8094 domain-containing protein" evidence="1">
    <location>
        <begin position="25"/>
        <end position="357"/>
    </location>
</feature>
<keyword evidence="4" id="KW-1185">Reference proteome</keyword>
<name>A0A7W8YZH2_9ACTN</name>
<reference evidence="3 4" key="1">
    <citation type="submission" date="2020-08" db="EMBL/GenBank/DDBJ databases">
        <title>Sequencing the genomes of 1000 actinobacteria strains.</title>
        <authorList>
            <person name="Klenk H.-P."/>
        </authorList>
    </citation>
    <scope>NUCLEOTIDE SEQUENCE [LARGE SCALE GENOMIC DNA]</scope>
    <source>
        <strain evidence="3 4">DSM 45790</strain>
    </source>
</reference>
<keyword evidence="1" id="KW-0732">Signal</keyword>
<dbReference type="RefSeq" id="WP_184607956.1">
    <property type="nucleotide sequence ID" value="NZ_BOOS01000010.1"/>
</dbReference>
<dbReference type="InterPro" id="IPR058407">
    <property type="entry name" value="DUF8094"/>
</dbReference>
<evidence type="ECO:0000259" key="2">
    <source>
        <dbReference type="Pfam" id="PF26366"/>
    </source>
</evidence>
<dbReference type="AlphaFoldDB" id="A0A7W8YZH2"/>
<protein>
    <recommendedName>
        <fullName evidence="2">DUF8094 domain-containing protein</fullName>
    </recommendedName>
</protein>
<comment type="caution">
    <text evidence="3">The sequence shown here is derived from an EMBL/GenBank/DDBJ whole genome shotgun (WGS) entry which is preliminary data.</text>
</comment>
<feature type="signal peptide" evidence="1">
    <location>
        <begin position="1"/>
        <end position="24"/>
    </location>
</feature>
<accession>A0A7W8YZH2</accession>
<dbReference type="PROSITE" id="PS51257">
    <property type="entry name" value="PROKAR_LIPOPROTEIN"/>
    <property type="match status" value="1"/>
</dbReference>
<feature type="domain" description="DUF8094" evidence="2">
    <location>
        <begin position="59"/>
        <end position="345"/>
    </location>
</feature>
<evidence type="ECO:0000256" key="1">
    <source>
        <dbReference type="SAM" id="SignalP"/>
    </source>
</evidence>
<dbReference type="EMBL" id="JACHBR010000001">
    <property type="protein sequence ID" value="MBB5624605.1"/>
    <property type="molecule type" value="Genomic_DNA"/>
</dbReference>
<dbReference type="Pfam" id="PF26366">
    <property type="entry name" value="DUF8094"/>
    <property type="match status" value="1"/>
</dbReference>